<gene>
    <name evidence="1" type="ORF">TNIN_288771</name>
</gene>
<evidence type="ECO:0000313" key="2">
    <source>
        <dbReference type="Proteomes" id="UP000886998"/>
    </source>
</evidence>
<protein>
    <submittedName>
        <fullName evidence="1">Uncharacterized protein</fullName>
    </submittedName>
</protein>
<name>A0A8X6XJ94_9ARAC</name>
<organism evidence="1 2">
    <name type="scientific">Trichonephila inaurata madagascariensis</name>
    <dbReference type="NCBI Taxonomy" id="2747483"/>
    <lineage>
        <taxon>Eukaryota</taxon>
        <taxon>Metazoa</taxon>
        <taxon>Ecdysozoa</taxon>
        <taxon>Arthropoda</taxon>
        <taxon>Chelicerata</taxon>
        <taxon>Arachnida</taxon>
        <taxon>Araneae</taxon>
        <taxon>Araneomorphae</taxon>
        <taxon>Entelegynae</taxon>
        <taxon>Araneoidea</taxon>
        <taxon>Nephilidae</taxon>
        <taxon>Trichonephila</taxon>
        <taxon>Trichonephila inaurata</taxon>
    </lineage>
</organism>
<reference evidence="1" key="1">
    <citation type="submission" date="2020-08" db="EMBL/GenBank/DDBJ databases">
        <title>Multicomponent nature underlies the extraordinary mechanical properties of spider dragline silk.</title>
        <authorList>
            <person name="Kono N."/>
            <person name="Nakamura H."/>
            <person name="Mori M."/>
            <person name="Yoshida Y."/>
            <person name="Ohtoshi R."/>
            <person name="Malay A.D."/>
            <person name="Moran D.A.P."/>
            <person name="Tomita M."/>
            <person name="Numata K."/>
            <person name="Arakawa K."/>
        </authorList>
    </citation>
    <scope>NUCLEOTIDE SEQUENCE</scope>
</reference>
<accession>A0A8X6XJ94</accession>
<comment type="caution">
    <text evidence="1">The sequence shown here is derived from an EMBL/GenBank/DDBJ whole genome shotgun (WGS) entry which is preliminary data.</text>
</comment>
<feature type="non-terminal residue" evidence="1">
    <location>
        <position position="1"/>
    </location>
</feature>
<proteinExistence type="predicted"/>
<keyword evidence="2" id="KW-1185">Reference proteome</keyword>
<sequence>RVRPNGISLRDKLDSDFLHECQCSLVNEFALYAACWTAPFGKATNSLPVLMFKILPTPFSLVRNGFKLTGKGLVDTRDPWDVYDL</sequence>
<evidence type="ECO:0000313" key="1">
    <source>
        <dbReference type="EMBL" id="GFY52706.1"/>
    </source>
</evidence>
<dbReference type="Proteomes" id="UP000886998">
    <property type="component" value="Unassembled WGS sequence"/>
</dbReference>
<dbReference type="AlphaFoldDB" id="A0A8X6XJ94"/>
<dbReference type="EMBL" id="BMAV01008822">
    <property type="protein sequence ID" value="GFY52706.1"/>
    <property type="molecule type" value="Genomic_DNA"/>
</dbReference>